<evidence type="ECO:0000313" key="3">
    <source>
        <dbReference type="EMBL" id="TGY88964.1"/>
    </source>
</evidence>
<evidence type="ECO:0000256" key="1">
    <source>
        <dbReference type="SAM" id="MobiDB-lite"/>
    </source>
</evidence>
<dbReference type="Proteomes" id="UP000308054">
    <property type="component" value="Unassembled WGS sequence"/>
</dbReference>
<dbReference type="EMBL" id="SRXW01000002">
    <property type="protein sequence ID" value="TGY88964.1"/>
    <property type="molecule type" value="Genomic_DNA"/>
</dbReference>
<dbReference type="RefSeq" id="WP_135995504.1">
    <property type="nucleotide sequence ID" value="NZ_CP071057.1"/>
</dbReference>
<evidence type="ECO:0000256" key="2">
    <source>
        <dbReference type="SAM" id="SignalP"/>
    </source>
</evidence>
<gene>
    <name evidence="3" type="ORF">E5163_07465</name>
</gene>
<reference evidence="3 4" key="1">
    <citation type="journal article" date="2017" name="Int. J. Syst. Evol. Microbiol.">
        <title>Marinicauda algicola sp. nov., isolated from a marine red alga Rhodosorus marinus.</title>
        <authorList>
            <person name="Jeong S.E."/>
            <person name="Jeon S.H."/>
            <person name="Chun B.H."/>
            <person name="Kim D.W."/>
            <person name="Jeon C.O."/>
        </authorList>
    </citation>
    <scope>NUCLEOTIDE SEQUENCE [LARGE SCALE GENOMIC DNA]</scope>
    <source>
        <strain evidence="3 4">JCM 31718</strain>
    </source>
</reference>
<feature type="compositionally biased region" description="Low complexity" evidence="1">
    <location>
        <begin position="61"/>
        <end position="72"/>
    </location>
</feature>
<feature type="signal peptide" evidence="2">
    <location>
        <begin position="1"/>
        <end position="26"/>
    </location>
</feature>
<comment type="caution">
    <text evidence="3">The sequence shown here is derived from an EMBL/GenBank/DDBJ whole genome shotgun (WGS) entry which is preliminary data.</text>
</comment>
<accession>A0A4S2H0L9</accession>
<evidence type="ECO:0000313" key="4">
    <source>
        <dbReference type="Proteomes" id="UP000308054"/>
    </source>
</evidence>
<dbReference type="PROSITE" id="PS51257">
    <property type="entry name" value="PROKAR_LIPOPROTEIN"/>
    <property type="match status" value="1"/>
</dbReference>
<organism evidence="3 4">
    <name type="scientific">Marinicauda algicola</name>
    <dbReference type="NCBI Taxonomy" id="2029849"/>
    <lineage>
        <taxon>Bacteria</taxon>
        <taxon>Pseudomonadati</taxon>
        <taxon>Pseudomonadota</taxon>
        <taxon>Alphaproteobacteria</taxon>
        <taxon>Maricaulales</taxon>
        <taxon>Maricaulaceae</taxon>
        <taxon>Marinicauda</taxon>
    </lineage>
</organism>
<sequence length="72" mass="7214">MVRSLSDSVRRAGAHALVLAGALALAGCINIPEGETTCPGQGPNSASWPYCNPAEPGGPGPVDDPIDPTGPY</sequence>
<proteinExistence type="predicted"/>
<dbReference type="AlphaFoldDB" id="A0A4S2H0L9"/>
<keyword evidence="2" id="KW-0732">Signal</keyword>
<feature type="region of interest" description="Disordered" evidence="1">
    <location>
        <begin position="37"/>
        <end position="72"/>
    </location>
</feature>
<protein>
    <recommendedName>
        <fullName evidence="5">Lipoprotein</fullName>
    </recommendedName>
</protein>
<keyword evidence="4" id="KW-1185">Reference proteome</keyword>
<evidence type="ECO:0008006" key="5">
    <source>
        <dbReference type="Google" id="ProtNLM"/>
    </source>
</evidence>
<feature type="compositionally biased region" description="Polar residues" evidence="1">
    <location>
        <begin position="38"/>
        <end position="47"/>
    </location>
</feature>
<name>A0A4S2H0L9_9PROT</name>
<feature type="chain" id="PRO_5020972248" description="Lipoprotein" evidence="2">
    <location>
        <begin position="27"/>
        <end position="72"/>
    </location>
</feature>